<organism evidence="2 3">
    <name type="scientific">Pseudoalteromonas tunicata D2</name>
    <dbReference type="NCBI Taxonomy" id="87626"/>
    <lineage>
        <taxon>Bacteria</taxon>
        <taxon>Pseudomonadati</taxon>
        <taxon>Pseudomonadota</taxon>
        <taxon>Gammaproteobacteria</taxon>
        <taxon>Alteromonadales</taxon>
        <taxon>Pseudoalteromonadaceae</taxon>
        <taxon>Pseudoalteromonas</taxon>
    </lineage>
</organism>
<name>A4CFR4_9GAMM</name>
<dbReference type="Pfam" id="PF18433">
    <property type="entry name" value="DUF5610"/>
    <property type="match status" value="1"/>
</dbReference>
<reference evidence="2 3" key="1">
    <citation type="submission" date="2006-02" db="EMBL/GenBank/DDBJ databases">
        <authorList>
            <person name="Moran M.A."/>
            <person name="Kjelleberg S."/>
            <person name="Egan S."/>
            <person name="Saunders N."/>
            <person name="Thomas T."/>
            <person name="Ferriera S."/>
            <person name="Johnson J."/>
            <person name="Kravitz S."/>
            <person name="Halpern A."/>
            <person name="Remington K."/>
            <person name="Beeson K."/>
            <person name="Tran B."/>
            <person name="Rogers Y.-H."/>
            <person name="Friedman R."/>
            <person name="Venter J.C."/>
        </authorList>
    </citation>
    <scope>NUCLEOTIDE SEQUENCE [LARGE SCALE GENOMIC DNA]</scope>
    <source>
        <strain evidence="2 3">D2</strain>
    </source>
</reference>
<keyword evidence="3" id="KW-1185">Reference proteome</keyword>
<evidence type="ECO:0000313" key="2">
    <source>
        <dbReference type="EMBL" id="EAR26402.1"/>
    </source>
</evidence>
<accession>A4CFR4</accession>
<evidence type="ECO:0000313" key="3">
    <source>
        <dbReference type="Proteomes" id="UP000006201"/>
    </source>
</evidence>
<dbReference type="HOGENOM" id="CLU_737446_0_0_6"/>
<evidence type="ECO:0000259" key="1">
    <source>
        <dbReference type="Pfam" id="PF18433"/>
    </source>
</evidence>
<sequence>MKIGLPGFQPATLYNNFVKTQVKQSDSSALPQQNYQSDAKGIAAKVMQNKLADALSMPENIKAKNESLFDFEEVAKNVLGFVKGAVLKAKNDGADESKLRSMLDEAKKGIAIGIEDAKHELEDAGFLTDDIKEGIKQSDALMSDGLDKFAQGLFKTPQKDIYSNYRQASQYSLSNGAQLSIKTLDGDEIKITFNAEYAEADRLTLNVDDQGKRMAMESSSAFSYGFSLEINGEIDEEEQQAINALMEDLQGVSDLFFNGDLDQAFNKATELSMDPSQLAGFSMNLQQTEMMSSVKEYQRNIPGSNIAEQLKPLNEGLGQAFTQAKSLKIDAQLVGLIEWLNQDKDSKQLNTLLEYTKVVFEQYSLLDQETNKADKKAE</sequence>
<dbReference type="Gene3D" id="1.10.132.90">
    <property type="match status" value="1"/>
</dbReference>
<protein>
    <submittedName>
        <fullName evidence="2">Putative orphan protein</fullName>
    </submittedName>
</protein>
<comment type="caution">
    <text evidence="2">The sequence shown here is derived from an EMBL/GenBank/DDBJ whole genome shotgun (WGS) entry which is preliminary data.</text>
</comment>
<dbReference type="STRING" id="87626.PTD2_09607"/>
<dbReference type="RefSeq" id="WP_009839353.1">
    <property type="nucleotide sequence ID" value="NZ_AAOH01000015.1"/>
</dbReference>
<gene>
    <name evidence="2" type="ORF">PTD2_09607</name>
</gene>
<dbReference type="InterPro" id="IPR041651">
    <property type="entry name" value="DUF5610"/>
</dbReference>
<dbReference type="AlphaFoldDB" id="A4CFR4"/>
<dbReference type="OrthoDB" id="7366224at2"/>
<dbReference type="EMBL" id="AAOH01000015">
    <property type="protein sequence ID" value="EAR26402.1"/>
    <property type="molecule type" value="Genomic_DNA"/>
</dbReference>
<dbReference type="Proteomes" id="UP000006201">
    <property type="component" value="Unassembled WGS sequence"/>
</dbReference>
<proteinExistence type="predicted"/>
<dbReference type="eggNOG" id="COG3170">
    <property type="taxonomic scope" value="Bacteria"/>
</dbReference>
<feature type="domain" description="DUF5610" evidence="1">
    <location>
        <begin position="45"/>
        <end position="149"/>
    </location>
</feature>